<keyword evidence="2" id="KW-0547">Nucleotide-binding</keyword>
<dbReference type="CDD" id="cd01129">
    <property type="entry name" value="PulE-GspE-like"/>
    <property type="match status" value="1"/>
</dbReference>
<reference evidence="5 6" key="1">
    <citation type="journal article" date="2023" name="Int. J. Syst. Evol. Microbiol.">
        <title>Ligilactobacillus ubinensis sp. nov., a novel species isolated from the wild ferment of a durian fruit (Durio zibethinus).</title>
        <authorList>
            <person name="Heng Y.C."/>
            <person name="Menon N."/>
            <person name="Chen B."/>
            <person name="Loo B.Z.L."/>
            <person name="Wong G.W.J."/>
            <person name="Lim A.C.H."/>
            <person name="Silvaraju S."/>
            <person name="Kittelmann S."/>
        </authorList>
    </citation>
    <scope>NUCLEOTIDE SEQUENCE [LARGE SCALE GENOMIC DNA]</scope>
    <source>
        <strain evidence="5 6">WILCCON 0076</strain>
    </source>
</reference>
<dbReference type="InterPro" id="IPR027417">
    <property type="entry name" value="P-loop_NTPase"/>
</dbReference>
<evidence type="ECO:0000313" key="5">
    <source>
        <dbReference type="EMBL" id="MCP0886274.1"/>
    </source>
</evidence>
<dbReference type="SUPFAM" id="SSF52540">
    <property type="entry name" value="P-loop containing nucleoside triphosphate hydrolases"/>
    <property type="match status" value="1"/>
</dbReference>
<dbReference type="PANTHER" id="PTHR30258">
    <property type="entry name" value="TYPE II SECRETION SYSTEM PROTEIN GSPE-RELATED"/>
    <property type="match status" value="1"/>
</dbReference>
<evidence type="ECO:0000313" key="6">
    <source>
        <dbReference type="Proteomes" id="UP001139006"/>
    </source>
</evidence>
<evidence type="ECO:0000259" key="4">
    <source>
        <dbReference type="Pfam" id="PF00437"/>
    </source>
</evidence>
<dbReference type="NCBIfam" id="NF041000">
    <property type="entry name" value="ATPase_ComGA"/>
    <property type="match status" value="1"/>
</dbReference>
<dbReference type="Gene3D" id="3.30.450.90">
    <property type="match status" value="1"/>
</dbReference>
<dbReference type="InterPro" id="IPR047667">
    <property type="entry name" value="ATPase_ComGA"/>
</dbReference>
<evidence type="ECO:0000256" key="1">
    <source>
        <dbReference type="ARBA" id="ARBA00006611"/>
    </source>
</evidence>
<dbReference type="GO" id="GO:0016887">
    <property type="term" value="F:ATP hydrolysis activity"/>
    <property type="evidence" value="ECO:0007669"/>
    <property type="project" value="TreeGrafter"/>
</dbReference>
<keyword evidence="6" id="KW-1185">Reference proteome</keyword>
<accession>A0A9X2JKS5</accession>
<dbReference type="EMBL" id="JAIULA010000004">
    <property type="protein sequence ID" value="MCP0886274.1"/>
    <property type="molecule type" value="Genomic_DNA"/>
</dbReference>
<comment type="similarity">
    <text evidence="1">Belongs to the GSP E family.</text>
</comment>
<evidence type="ECO:0000256" key="2">
    <source>
        <dbReference type="ARBA" id="ARBA00022741"/>
    </source>
</evidence>
<proteinExistence type="inferred from homology"/>
<name>A0A9X2JKS5_9LACO</name>
<comment type="caution">
    <text evidence="5">The sequence shown here is derived from an EMBL/GenBank/DDBJ whole genome shotgun (WGS) entry which is preliminary data.</text>
</comment>
<evidence type="ECO:0000256" key="3">
    <source>
        <dbReference type="ARBA" id="ARBA00022840"/>
    </source>
</evidence>
<keyword evidence="3" id="KW-0067">ATP-binding</keyword>
<dbReference type="PANTHER" id="PTHR30258:SF2">
    <property type="entry name" value="COMG OPERON PROTEIN 1"/>
    <property type="match status" value="1"/>
</dbReference>
<dbReference type="Gene3D" id="3.40.50.300">
    <property type="entry name" value="P-loop containing nucleotide triphosphate hydrolases"/>
    <property type="match status" value="1"/>
</dbReference>
<dbReference type="RefSeq" id="WP_253359316.1">
    <property type="nucleotide sequence ID" value="NZ_JAIULA010000004.1"/>
</dbReference>
<protein>
    <submittedName>
        <fullName evidence="5">Flp pilus assembly complex ATPase component TadA</fullName>
    </submittedName>
</protein>
<organism evidence="5 6">
    <name type="scientific">Ligilactobacillus ubinensis</name>
    <dbReference type="NCBI Taxonomy" id="2876789"/>
    <lineage>
        <taxon>Bacteria</taxon>
        <taxon>Bacillati</taxon>
        <taxon>Bacillota</taxon>
        <taxon>Bacilli</taxon>
        <taxon>Lactobacillales</taxon>
        <taxon>Lactobacillaceae</taxon>
        <taxon>Ligilactobacillus</taxon>
    </lineage>
</organism>
<dbReference type="Pfam" id="PF00437">
    <property type="entry name" value="T2SSE"/>
    <property type="match status" value="1"/>
</dbReference>
<feature type="domain" description="Bacterial type II secretion system protein E" evidence="4">
    <location>
        <begin position="5"/>
        <end position="281"/>
    </location>
</feature>
<dbReference type="GO" id="GO:0005886">
    <property type="term" value="C:plasma membrane"/>
    <property type="evidence" value="ECO:0007669"/>
    <property type="project" value="TreeGrafter"/>
</dbReference>
<dbReference type="Proteomes" id="UP001139006">
    <property type="component" value="Unassembled WGS sequence"/>
</dbReference>
<dbReference type="AlphaFoldDB" id="A0A9X2JKS5"/>
<sequence length="323" mass="37328">MNSQLREIFKKAVEKRASDIYFLPKKDSYTISYATQGFHLKQMSFQFEIVRQWLNYLKFKANMALSEHRRPQLGSWIYEAGKEKIFCRLSTVGDFLDNESLVVRLIYGQKEEKAGYFFSDQWTKIMQACNKRGLVLFAGPMGSGKTTSMYQFARQMKNKQVLCIEDPIEIHEPNFLQLQVNEKAEMTYSELLKVALRHHPDAFIIGEIRDEKTAQAVIKAALSGHLIFSTVHAQDAGGVITRLQNLGVSKDEILQAVQMVSYQRLLPTIDGNSKVLFDQIDNLEIRKGNYCLLRMTEEWSERLEICVKNKWISNETKKQFSKG</sequence>
<gene>
    <name evidence="5" type="primary">tadA</name>
    <name evidence="5" type="ORF">LB941_02845</name>
</gene>
<dbReference type="InterPro" id="IPR001482">
    <property type="entry name" value="T2SS/T4SS_dom"/>
</dbReference>
<dbReference type="GO" id="GO:0005524">
    <property type="term" value="F:ATP binding"/>
    <property type="evidence" value="ECO:0007669"/>
    <property type="project" value="UniProtKB-KW"/>
</dbReference>